<dbReference type="PANTHER" id="PTHR43625:SF78">
    <property type="entry name" value="PYRIDOXAL REDUCTASE-RELATED"/>
    <property type="match status" value="1"/>
</dbReference>
<dbReference type="FunCoup" id="E9DZY0">
    <property type="interactions" value="36"/>
</dbReference>
<dbReference type="Gene3D" id="3.20.20.100">
    <property type="entry name" value="NADP-dependent oxidoreductase domain"/>
    <property type="match status" value="1"/>
</dbReference>
<evidence type="ECO:0000259" key="2">
    <source>
        <dbReference type="Pfam" id="PF00248"/>
    </source>
</evidence>
<proteinExistence type="predicted"/>
<dbReference type="InterPro" id="IPR036812">
    <property type="entry name" value="NAD(P)_OxRdtase_dom_sf"/>
</dbReference>
<dbReference type="Proteomes" id="UP000002499">
    <property type="component" value="Unassembled WGS sequence"/>
</dbReference>
<reference evidence="3 4" key="1">
    <citation type="journal article" date="2011" name="PLoS Genet.">
        <title>Genome sequencing and comparative transcriptomics of the model entomopathogenic fungi Metarhizium anisopliae and M. acridum.</title>
        <authorList>
            <person name="Gao Q."/>
            <person name="Jin K."/>
            <person name="Ying S.H."/>
            <person name="Zhang Y."/>
            <person name="Xiao G."/>
            <person name="Shang Y."/>
            <person name="Duan Z."/>
            <person name="Hu X."/>
            <person name="Xie X.Q."/>
            <person name="Zhou G."/>
            <person name="Peng G."/>
            <person name="Luo Z."/>
            <person name="Huang W."/>
            <person name="Wang B."/>
            <person name="Fang W."/>
            <person name="Wang S."/>
            <person name="Zhong Y."/>
            <person name="Ma L.J."/>
            <person name="St Leger R.J."/>
            <person name="Zhao G.P."/>
            <person name="Pei Y."/>
            <person name="Feng M.G."/>
            <person name="Xia Y."/>
            <person name="Wang C."/>
        </authorList>
    </citation>
    <scope>NUCLEOTIDE SEQUENCE [LARGE SCALE GENOMIC DNA]</scope>
    <source>
        <strain evidence="3 4">CQMa 102</strain>
    </source>
</reference>
<keyword evidence="1" id="KW-0560">Oxidoreductase</keyword>
<dbReference type="AlphaFoldDB" id="E9DZY0"/>
<dbReference type="SUPFAM" id="SSF51430">
    <property type="entry name" value="NAD(P)-linked oxidoreductase"/>
    <property type="match status" value="1"/>
</dbReference>
<dbReference type="Pfam" id="PF00248">
    <property type="entry name" value="Aldo_ket_red"/>
    <property type="match status" value="1"/>
</dbReference>
<dbReference type="InterPro" id="IPR050791">
    <property type="entry name" value="Aldo-Keto_reductase"/>
</dbReference>
<feature type="domain" description="NADP-dependent oxidoreductase" evidence="2">
    <location>
        <begin position="11"/>
        <end position="312"/>
    </location>
</feature>
<dbReference type="HOGENOM" id="CLU_023205_2_1_1"/>
<dbReference type="InParanoid" id="E9DZY0"/>
<dbReference type="EMBL" id="GL698487">
    <property type="protein sequence ID" value="EFY90815.1"/>
    <property type="molecule type" value="Genomic_DNA"/>
</dbReference>
<name>E9DZY0_METAQ</name>
<sequence length="332" mass="36147">MPRVIGKDVGPIGYGLMGFTWRPEPTPIDQAIEALKAALESGLTLWNGAEFYGTPDCNSMTLMKAYFTKYPEDADKVTLVIKGSMDITTHKLDGSPEGTRRSLDNIIKQLGGTKKLDGFAPSRRDPNTPLEVTFGVIQKEYINTGKLGAVYLSECSAETVHKAAKLAKIGAAEVELSMFSPDILTNGVAEACAQHGIPILAYSPMGRGAVKILTGRFRTVADMQDRGITSSFPRFQPGAFEHNLKLVHQVEEIAKAKRCTPGQLAIAWVRKHSNRPGLPTIIPIPGATAASRVRENAKLVDITEDEFTRISDMVKNFETAGKRYPDSVPTNT</sequence>
<keyword evidence="4" id="KW-1185">Reference proteome</keyword>
<dbReference type="PANTHER" id="PTHR43625">
    <property type="entry name" value="AFLATOXIN B1 ALDEHYDE REDUCTASE"/>
    <property type="match status" value="1"/>
</dbReference>
<evidence type="ECO:0000313" key="4">
    <source>
        <dbReference type="Proteomes" id="UP000002499"/>
    </source>
</evidence>
<protein>
    <submittedName>
        <fullName evidence="3">Aldo/keto reductase, putative</fullName>
    </submittedName>
</protein>
<organism evidence="4">
    <name type="scientific">Metarhizium acridum (strain CQMa 102)</name>
    <dbReference type="NCBI Taxonomy" id="655827"/>
    <lineage>
        <taxon>Eukaryota</taxon>
        <taxon>Fungi</taxon>
        <taxon>Dikarya</taxon>
        <taxon>Ascomycota</taxon>
        <taxon>Pezizomycotina</taxon>
        <taxon>Sordariomycetes</taxon>
        <taxon>Hypocreomycetidae</taxon>
        <taxon>Hypocreales</taxon>
        <taxon>Clavicipitaceae</taxon>
        <taxon>Metarhizium</taxon>
    </lineage>
</organism>
<accession>E9DZY0</accession>
<gene>
    <name evidence="3" type="ORF">MAC_03178</name>
</gene>
<dbReference type="InterPro" id="IPR023210">
    <property type="entry name" value="NADP_OxRdtase_dom"/>
</dbReference>
<dbReference type="STRING" id="655827.E9DZY0"/>
<dbReference type="OMA" id="KHNIPIM"/>
<dbReference type="CDD" id="cd19077">
    <property type="entry name" value="AKR_AKR8A1-2"/>
    <property type="match status" value="1"/>
</dbReference>
<evidence type="ECO:0000313" key="3">
    <source>
        <dbReference type="EMBL" id="EFY90815.1"/>
    </source>
</evidence>
<dbReference type="eggNOG" id="KOG1575">
    <property type="taxonomic scope" value="Eukaryota"/>
</dbReference>
<dbReference type="GO" id="GO:0016491">
    <property type="term" value="F:oxidoreductase activity"/>
    <property type="evidence" value="ECO:0007669"/>
    <property type="project" value="UniProtKB-KW"/>
</dbReference>
<dbReference type="GO" id="GO:0005737">
    <property type="term" value="C:cytoplasm"/>
    <property type="evidence" value="ECO:0007669"/>
    <property type="project" value="TreeGrafter"/>
</dbReference>
<dbReference type="OrthoDB" id="37537at2759"/>
<evidence type="ECO:0000256" key="1">
    <source>
        <dbReference type="ARBA" id="ARBA00023002"/>
    </source>
</evidence>